<evidence type="ECO:0000256" key="1">
    <source>
        <dbReference type="SAM" id="SignalP"/>
    </source>
</evidence>
<evidence type="ECO:0000313" key="3">
    <source>
        <dbReference type="Proteomes" id="UP000315440"/>
    </source>
</evidence>
<gene>
    <name evidence="2" type="ORF">Mal64_34800</name>
</gene>
<keyword evidence="3" id="KW-1185">Reference proteome</keyword>
<name>A0A5C5ZIM1_9BACT</name>
<reference evidence="2 3" key="1">
    <citation type="submission" date="2019-02" db="EMBL/GenBank/DDBJ databases">
        <title>Deep-cultivation of Planctomycetes and their phenomic and genomic characterization uncovers novel biology.</title>
        <authorList>
            <person name="Wiegand S."/>
            <person name="Jogler M."/>
            <person name="Boedeker C."/>
            <person name="Pinto D."/>
            <person name="Vollmers J."/>
            <person name="Rivas-Marin E."/>
            <person name="Kohn T."/>
            <person name="Peeters S.H."/>
            <person name="Heuer A."/>
            <person name="Rast P."/>
            <person name="Oberbeckmann S."/>
            <person name="Bunk B."/>
            <person name="Jeske O."/>
            <person name="Meyerdierks A."/>
            <person name="Storesund J.E."/>
            <person name="Kallscheuer N."/>
            <person name="Luecker S."/>
            <person name="Lage O.M."/>
            <person name="Pohl T."/>
            <person name="Merkel B.J."/>
            <person name="Hornburger P."/>
            <person name="Mueller R.-W."/>
            <person name="Bruemmer F."/>
            <person name="Labrenz M."/>
            <person name="Spormann A.M."/>
            <person name="Op Den Camp H."/>
            <person name="Overmann J."/>
            <person name="Amann R."/>
            <person name="Jetten M.S.M."/>
            <person name="Mascher T."/>
            <person name="Medema M.H."/>
            <person name="Devos D.P."/>
            <person name="Kaster A.-K."/>
            <person name="Ovreas L."/>
            <person name="Rohde M."/>
            <person name="Galperin M.Y."/>
            <person name="Jogler C."/>
        </authorList>
    </citation>
    <scope>NUCLEOTIDE SEQUENCE [LARGE SCALE GENOMIC DNA]</scope>
    <source>
        <strain evidence="2 3">Mal64</strain>
    </source>
</reference>
<keyword evidence="1" id="KW-0732">Signal</keyword>
<dbReference type="AlphaFoldDB" id="A0A5C5ZIM1"/>
<comment type="caution">
    <text evidence="2">The sequence shown here is derived from an EMBL/GenBank/DDBJ whole genome shotgun (WGS) entry which is preliminary data.</text>
</comment>
<sequence length="524" mass="54295" precursor="true">MKRLTIALTAALLAAPLSAPPALAGLPTSPMIDGSLAGDESFYGAALSVQNTRTQFGDGAGNPDPVITGNNLADAGGSEIDQVFATVYEDRLYVLVAGNLEGNFNKLQLFIDSGPGGVNTIDGAALPGGLDGFCCGGLEPPKGGNTNNDGALQRLDGLTFDSGFNADHALVFTHGGESVRNAPEDPDNNQFWALSSHYANLQNGVSGDVASLGYQLAPRGEPRVMRSPAVTAVVGDYNDDGSVNAADFTVWRDNLDTSFELPNRDPENSGDVSQADYDTWVANFAQATGPAGGLGDFSFKPFGNPGNSDELISDFTLAGLGQGELIDRNYALSVDGGCTDDTGAGCVARDLEFALDVDPAETGMADPAMNNQKNHRNFNNIIDLHMAIDNSNTEGVFGAGSQPFTLVNGEDNPEEVLTGIEFSVPLSELGTLGSSIKLMAFVNSNGHDFMSNQFAGVGVLDANLGQLLINAGGPPAGTFADVPGDQFITIPLSTSNAHAAPEPGALGLMLLVALGLFSTRRANV</sequence>
<dbReference type="OrthoDB" id="257141at2"/>
<dbReference type="EMBL" id="SJPQ01000004">
    <property type="protein sequence ID" value="TWT86651.1"/>
    <property type="molecule type" value="Genomic_DNA"/>
</dbReference>
<feature type="signal peptide" evidence="1">
    <location>
        <begin position="1"/>
        <end position="24"/>
    </location>
</feature>
<dbReference type="InterPro" id="IPR013424">
    <property type="entry name" value="Ice-binding_C"/>
</dbReference>
<feature type="chain" id="PRO_5023135590" description="PEP-CTERM protein-sorting domain-containing protein" evidence="1">
    <location>
        <begin position="25"/>
        <end position="524"/>
    </location>
</feature>
<protein>
    <recommendedName>
        <fullName evidence="4">PEP-CTERM protein-sorting domain-containing protein</fullName>
    </recommendedName>
</protein>
<dbReference type="RefSeq" id="WP_146402604.1">
    <property type="nucleotide sequence ID" value="NZ_SJPQ01000004.1"/>
</dbReference>
<proteinExistence type="predicted"/>
<evidence type="ECO:0000313" key="2">
    <source>
        <dbReference type="EMBL" id="TWT86651.1"/>
    </source>
</evidence>
<accession>A0A5C5ZIM1</accession>
<organism evidence="2 3">
    <name type="scientific">Pseudobythopirellula maris</name>
    <dbReference type="NCBI Taxonomy" id="2527991"/>
    <lineage>
        <taxon>Bacteria</taxon>
        <taxon>Pseudomonadati</taxon>
        <taxon>Planctomycetota</taxon>
        <taxon>Planctomycetia</taxon>
        <taxon>Pirellulales</taxon>
        <taxon>Lacipirellulaceae</taxon>
        <taxon>Pseudobythopirellula</taxon>
    </lineage>
</organism>
<dbReference type="Proteomes" id="UP000315440">
    <property type="component" value="Unassembled WGS sequence"/>
</dbReference>
<dbReference type="NCBIfam" id="TIGR02595">
    <property type="entry name" value="PEP_CTERM"/>
    <property type="match status" value="1"/>
</dbReference>
<evidence type="ECO:0008006" key="4">
    <source>
        <dbReference type="Google" id="ProtNLM"/>
    </source>
</evidence>